<accession>A0ABP0XH97</accession>
<evidence type="ECO:0000313" key="1">
    <source>
        <dbReference type="EMBL" id="CAK9278511.1"/>
    </source>
</evidence>
<evidence type="ECO:0008006" key="3">
    <source>
        <dbReference type="Google" id="ProtNLM"/>
    </source>
</evidence>
<reference evidence="1" key="1">
    <citation type="submission" date="2024-02" db="EMBL/GenBank/DDBJ databases">
        <authorList>
            <consortium name="ELIXIR-Norway"/>
            <consortium name="Elixir Norway"/>
        </authorList>
    </citation>
    <scope>NUCLEOTIDE SEQUENCE</scope>
</reference>
<evidence type="ECO:0000313" key="2">
    <source>
        <dbReference type="Proteomes" id="UP001497444"/>
    </source>
</evidence>
<keyword evidence="2" id="KW-1185">Reference proteome</keyword>
<gene>
    <name evidence="1" type="ORF">CSSPJE1EN1_LOCUS23989</name>
</gene>
<name>A0ABP0XH97_9BRYO</name>
<proteinExistence type="predicted"/>
<protein>
    <recommendedName>
        <fullName evidence="3">HNH homing endonuclease</fullName>
    </recommendedName>
</protein>
<dbReference type="EMBL" id="OZ020104">
    <property type="protein sequence ID" value="CAK9278511.1"/>
    <property type="molecule type" value="Genomic_DNA"/>
</dbReference>
<dbReference type="Proteomes" id="UP001497444">
    <property type="component" value="Chromosome 9"/>
</dbReference>
<organism evidence="1 2">
    <name type="scientific">Sphagnum jensenii</name>
    <dbReference type="NCBI Taxonomy" id="128206"/>
    <lineage>
        <taxon>Eukaryota</taxon>
        <taxon>Viridiplantae</taxon>
        <taxon>Streptophyta</taxon>
        <taxon>Embryophyta</taxon>
        <taxon>Bryophyta</taxon>
        <taxon>Sphagnophytina</taxon>
        <taxon>Sphagnopsida</taxon>
        <taxon>Sphagnales</taxon>
        <taxon>Sphagnaceae</taxon>
        <taxon>Sphagnum</taxon>
    </lineage>
</organism>
<sequence>MNARNQLGNLIASQDQQHKFCNFKTLNTPFCAHQLPNYMPTAGAHVANLHRKHVHGHMAFGCNSEYRPQVAMRPRNKICVDKCVDNRTMSPLRRRNYDMTFKTNNLPWKHLPRTQLKLHLLNENNFHINAVQRVSARKCGAKPDTCNRDQHLNVHFTHLNNVKKENCGGDGNVNNCTNDRITSTPLQQKNHCIGTRYAQLLKEETYQLRERRLVEECKAKKPKWCFC</sequence>